<sequence length="157" mass="17857">MTPIHWSWHPWNEWPRELLYASLRLRSEIFVVEQNCVFPDMDGRDPDCLHLCGVDDKGELKAYLRLVPPGVKSEYPALGRVVVKRSERGTGLGRELMRVGIQGCRQRFPGASILVSAQQHLEPFYGSLGFVRSGEPYDEDGIAHVDMLRTVKPPKEL</sequence>
<dbReference type="EMBL" id="JAVRIC010000025">
    <property type="protein sequence ID" value="MDT0498698.1"/>
    <property type="molecule type" value="Genomic_DNA"/>
</dbReference>
<dbReference type="EC" id="2.3.1.-" evidence="2"/>
<keyword evidence="2" id="KW-0808">Transferase</keyword>
<dbReference type="PROSITE" id="PS51186">
    <property type="entry name" value="GNAT"/>
    <property type="match status" value="1"/>
</dbReference>
<organism evidence="2 3">
    <name type="scientific">Banduia mediterranea</name>
    <dbReference type="NCBI Taxonomy" id="3075609"/>
    <lineage>
        <taxon>Bacteria</taxon>
        <taxon>Pseudomonadati</taxon>
        <taxon>Pseudomonadota</taxon>
        <taxon>Gammaproteobacteria</taxon>
        <taxon>Nevskiales</taxon>
        <taxon>Algiphilaceae</taxon>
        <taxon>Banduia</taxon>
    </lineage>
</organism>
<feature type="domain" description="N-acetyltransferase" evidence="1">
    <location>
        <begin position="1"/>
        <end position="152"/>
    </location>
</feature>
<dbReference type="RefSeq" id="WP_311366111.1">
    <property type="nucleotide sequence ID" value="NZ_JAVRIC010000025.1"/>
</dbReference>
<evidence type="ECO:0000259" key="1">
    <source>
        <dbReference type="PROSITE" id="PS51186"/>
    </source>
</evidence>
<dbReference type="CDD" id="cd04301">
    <property type="entry name" value="NAT_SF"/>
    <property type="match status" value="1"/>
</dbReference>
<dbReference type="InterPro" id="IPR016181">
    <property type="entry name" value="Acyl_CoA_acyltransferase"/>
</dbReference>
<protein>
    <submittedName>
        <fullName evidence="2">GNAT family N-acetyltransferase</fullName>
        <ecNumber evidence="2">2.3.1.-</ecNumber>
    </submittedName>
</protein>
<dbReference type="Proteomes" id="UP001254608">
    <property type="component" value="Unassembled WGS sequence"/>
</dbReference>
<reference evidence="2 3" key="1">
    <citation type="submission" date="2023-09" db="EMBL/GenBank/DDBJ databases">
        <authorList>
            <person name="Rey-Velasco X."/>
        </authorList>
    </citation>
    <scope>NUCLEOTIDE SEQUENCE [LARGE SCALE GENOMIC DNA]</scope>
    <source>
        <strain evidence="2 3">W345</strain>
    </source>
</reference>
<dbReference type="Pfam" id="PF13673">
    <property type="entry name" value="Acetyltransf_10"/>
    <property type="match status" value="1"/>
</dbReference>
<dbReference type="Gene3D" id="3.40.630.30">
    <property type="match status" value="1"/>
</dbReference>
<gene>
    <name evidence="2" type="ORF">RM530_15215</name>
</gene>
<comment type="caution">
    <text evidence="2">The sequence shown here is derived from an EMBL/GenBank/DDBJ whole genome shotgun (WGS) entry which is preliminary data.</text>
</comment>
<dbReference type="InterPro" id="IPR000182">
    <property type="entry name" value="GNAT_dom"/>
</dbReference>
<name>A0ABU2WLD7_9GAMM</name>
<dbReference type="SUPFAM" id="SSF55729">
    <property type="entry name" value="Acyl-CoA N-acyltransferases (Nat)"/>
    <property type="match status" value="1"/>
</dbReference>
<evidence type="ECO:0000313" key="2">
    <source>
        <dbReference type="EMBL" id="MDT0498698.1"/>
    </source>
</evidence>
<evidence type="ECO:0000313" key="3">
    <source>
        <dbReference type="Proteomes" id="UP001254608"/>
    </source>
</evidence>
<accession>A0ABU2WLD7</accession>
<proteinExistence type="predicted"/>
<keyword evidence="3" id="KW-1185">Reference proteome</keyword>
<dbReference type="GO" id="GO:0016746">
    <property type="term" value="F:acyltransferase activity"/>
    <property type="evidence" value="ECO:0007669"/>
    <property type="project" value="UniProtKB-KW"/>
</dbReference>
<keyword evidence="2" id="KW-0012">Acyltransferase</keyword>